<dbReference type="Proteomes" id="UP001595699">
    <property type="component" value="Unassembled WGS sequence"/>
</dbReference>
<dbReference type="RefSeq" id="WP_205120950.1">
    <property type="nucleotide sequence ID" value="NZ_JAFBCM010000001.1"/>
</dbReference>
<dbReference type="SUPFAM" id="SSF52540">
    <property type="entry name" value="P-loop containing nucleoside triphosphate hydrolases"/>
    <property type="match status" value="1"/>
</dbReference>
<dbReference type="InterPro" id="IPR027417">
    <property type="entry name" value="P-loop_NTPase"/>
</dbReference>
<evidence type="ECO:0000256" key="5">
    <source>
        <dbReference type="ARBA" id="ARBA00022932"/>
    </source>
</evidence>
<evidence type="ECO:0000256" key="4">
    <source>
        <dbReference type="ARBA" id="ARBA00022705"/>
    </source>
</evidence>
<dbReference type="InterPro" id="IPR048466">
    <property type="entry name" value="DNA_pol3_delta-like_C"/>
</dbReference>
<evidence type="ECO:0000259" key="8">
    <source>
        <dbReference type="Pfam" id="PF21694"/>
    </source>
</evidence>
<keyword evidence="4" id="KW-0235">DNA replication</keyword>
<dbReference type="NCBIfam" id="TIGR01128">
    <property type="entry name" value="holA"/>
    <property type="match status" value="1"/>
</dbReference>
<evidence type="ECO:0000313" key="9">
    <source>
        <dbReference type="EMBL" id="MFC3763853.1"/>
    </source>
</evidence>
<dbReference type="EMBL" id="JBHRZH010000021">
    <property type="protein sequence ID" value="MFC3763853.1"/>
    <property type="molecule type" value="Genomic_DNA"/>
</dbReference>
<dbReference type="Pfam" id="PF21694">
    <property type="entry name" value="DNA_pol3_delta_C"/>
    <property type="match status" value="1"/>
</dbReference>
<reference evidence="10" key="1">
    <citation type="journal article" date="2019" name="Int. J. Syst. Evol. Microbiol.">
        <title>The Global Catalogue of Microorganisms (GCM) 10K type strain sequencing project: providing services to taxonomists for standard genome sequencing and annotation.</title>
        <authorList>
            <consortium name="The Broad Institute Genomics Platform"/>
            <consortium name="The Broad Institute Genome Sequencing Center for Infectious Disease"/>
            <person name="Wu L."/>
            <person name="Ma J."/>
        </authorList>
    </citation>
    <scope>NUCLEOTIDE SEQUENCE [LARGE SCALE GENOMIC DNA]</scope>
    <source>
        <strain evidence="10">CGMCC 4.7241</strain>
    </source>
</reference>
<keyword evidence="5" id="KW-0239">DNA-directed DNA polymerase</keyword>
<dbReference type="SUPFAM" id="SSF48019">
    <property type="entry name" value="post-AAA+ oligomerization domain-like"/>
    <property type="match status" value="1"/>
</dbReference>
<keyword evidence="3 9" id="KW-0548">Nucleotidyltransferase</keyword>
<dbReference type="Gene3D" id="3.40.50.300">
    <property type="entry name" value="P-loop containing nucleotide triphosphate hydrolases"/>
    <property type="match status" value="1"/>
</dbReference>
<evidence type="ECO:0000313" key="10">
    <source>
        <dbReference type="Proteomes" id="UP001595699"/>
    </source>
</evidence>
<dbReference type="InterPro" id="IPR005790">
    <property type="entry name" value="DNA_polIII_delta"/>
</dbReference>
<evidence type="ECO:0000256" key="7">
    <source>
        <dbReference type="ARBA" id="ARBA00049244"/>
    </source>
</evidence>
<sequence length="331" mass="34156">MATATSSVRPDREALGAVTLVVGADELLSERAIAAAVAAVRAADADADLTELDAATLVPGALAELTSPSLFAASRAVVVRNLDTVPPESADALIGYAKAPQPDVALVLVHKGGQKGKGTVDKLKKAGVRLVTTEAPKTWELPKFVVREVRSAGGKIDEESAALLVDSVGSDLRALAGAASQLLSDTGGEPITQEIVRKYFAGRAEVTSFKVADAAVVGHTAEALEQLRWALRSGVVPVLVTSALAGALRGLIKFAGAPRGLRDADLAREVGVAPWKLKSLRGQLRGWTPDGLAAAVQAVAQADADIKGAADDPEYALERMILAITAARTRG</sequence>
<evidence type="ECO:0000256" key="2">
    <source>
        <dbReference type="ARBA" id="ARBA00022679"/>
    </source>
</evidence>
<feature type="domain" description="DNA polymerase III delta subunit-like C-terminal" evidence="8">
    <location>
        <begin position="208"/>
        <end position="323"/>
    </location>
</feature>
<comment type="similarity">
    <text evidence="6">Belongs to the DNA polymerase HolA subunit family.</text>
</comment>
<evidence type="ECO:0000256" key="6">
    <source>
        <dbReference type="ARBA" id="ARBA00034754"/>
    </source>
</evidence>
<proteinExistence type="inferred from homology"/>
<comment type="catalytic activity">
    <reaction evidence="7">
        <text>DNA(n) + a 2'-deoxyribonucleoside 5'-triphosphate = DNA(n+1) + diphosphate</text>
        <dbReference type="Rhea" id="RHEA:22508"/>
        <dbReference type="Rhea" id="RHEA-COMP:17339"/>
        <dbReference type="Rhea" id="RHEA-COMP:17340"/>
        <dbReference type="ChEBI" id="CHEBI:33019"/>
        <dbReference type="ChEBI" id="CHEBI:61560"/>
        <dbReference type="ChEBI" id="CHEBI:173112"/>
        <dbReference type="EC" id="2.7.7.7"/>
    </reaction>
</comment>
<comment type="caution">
    <text evidence="9">The sequence shown here is derived from an EMBL/GenBank/DDBJ whole genome shotgun (WGS) entry which is preliminary data.</text>
</comment>
<dbReference type="PANTHER" id="PTHR34388">
    <property type="entry name" value="DNA POLYMERASE III SUBUNIT DELTA"/>
    <property type="match status" value="1"/>
</dbReference>
<name>A0ABV7YIE7_9ACTN</name>
<dbReference type="InterPro" id="IPR008921">
    <property type="entry name" value="DNA_pol3_clamp-load_cplx_C"/>
</dbReference>
<dbReference type="Gene3D" id="1.10.8.60">
    <property type="match status" value="1"/>
</dbReference>
<dbReference type="EC" id="2.7.7.7" evidence="1"/>
<evidence type="ECO:0000256" key="1">
    <source>
        <dbReference type="ARBA" id="ARBA00012417"/>
    </source>
</evidence>
<dbReference type="GO" id="GO:0003887">
    <property type="term" value="F:DNA-directed DNA polymerase activity"/>
    <property type="evidence" value="ECO:0007669"/>
    <property type="project" value="UniProtKB-EC"/>
</dbReference>
<dbReference type="PANTHER" id="PTHR34388:SF1">
    <property type="entry name" value="DNA POLYMERASE III SUBUNIT DELTA"/>
    <property type="match status" value="1"/>
</dbReference>
<keyword evidence="10" id="KW-1185">Reference proteome</keyword>
<protein>
    <recommendedName>
        <fullName evidence="1">DNA-directed DNA polymerase</fullName>
        <ecNumber evidence="1">2.7.7.7</ecNumber>
    </recommendedName>
</protein>
<evidence type="ECO:0000256" key="3">
    <source>
        <dbReference type="ARBA" id="ARBA00022695"/>
    </source>
</evidence>
<keyword evidence="2 9" id="KW-0808">Transferase</keyword>
<gene>
    <name evidence="9" type="primary">holA</name>
    <name evidence="9" type="ORF">ACFOUW_23645</name>
</gene>
<organism evidence="9 10">
    <name type="scientific">Tenggerimyces flavus</name>
    <dbReference type="NCBI Taxonomy" id="1708749"/>
    <lineage>
        <taxon>Bacteria</taxon>
        <taxon>Bacillati</taxon>
        <taxon>Actinomycetota</taxon>
        <taxon>Actinomycetes</taxon>
        <taxon>Propionibacteriales</taxon>
        <taxon>Nocardioidaceae</taxon>
        <taxon>Tenggerimyces</taxon>
    </lineage>
</organism>
<accession>A0ABV7YIE7</accession>
<dbReference type="Gene3D" id="1.20.272.10">
    <property type="match status" value="1"/>
</dbReference>